<dbReference type="EMBL" id="DVOG01000197">
    <property type="protein sequence ID" value="HIV04962.1"/>
    <property type="molecule type" value="Genomic_DNA"/>
</dbReference>
<keyword evidence="3" id="KW-0067">ATP-binding</keyword>
<dbReference type="InterPro" id="IPR003142">
    <property type="entry name" value="BPL_C"/>
</dbReference>
<dbReference type="GO" id="GO:0004077">
    <property type="term" value="F:biotin--[biotin carboxyl-carrier protein] ligase activity"/>
    <property type="evidence" value="ECO:0007669"/>
    <property type="project" value="UniProtKB-EC"/>
</dbReference>
<dbReference type="Pfam" id="PF03099">
    <property type="entry name" value="BPL_LplA_LipB"/>
    <property type="match status" value="1"/>
</dbReference>
<name>A0A9D1T2A5_9BACT</name>
<feature type="domain" description="BPL/LPL catalytic" evidence="7">
    <location>
        <begin position="17"/>
        <end position="206"/>
    </location>
</feature>
<dbReference type="PROSITE" id="PS51733">
    <property type="entry name" value="BPL_LPL_CATALYTIC"/>
    <property type="match status" value="1"/>
</dbReference>
<dbReference type="InterPro" id="IPR008988">
    <property type="entry name" value="Transcriptional_repressor_C"/>
</dbReference>
<keyword evidence="1 8" id="KW-0436">Ligase</keyword>
<comment type="caution">
    <text evidence="8">The sequence shown here is derived from an EMBL/GenBank/DDBJ whole genome shotgun (WGS) entry which is preliminary data.</text>
</comment>
<dbReference type="Pfam" id="PF02237">
    <property type="entry name" value="BPL_C"/>
    <property type="match status" value="1"/>
</dbReference>
<dbReference type="PANTHER" id="PTHR12835">
    <property type="entry name" value="BIOTIN PROTEIN LIGASE"/>
    <property type="match status" value="1"/>
</dbReference>
<dbReference type="InterPro" id="IPR045864">
    <property type="entry name" value="aa-tRNA-synth_II/BPL/LPL"/>
</dbReference>
<dbReference type="InterPro" id="IPR004408">
    <property type="entry name" value="Biotin_CoA_COase_ligase"/>
</dbReference>
<dbReference type="Gene3D" id="2.30.30.100">
    <property type="match status" value="1"/>
</dbReference>
<reference evidence="8" key="2">
    <citation type="journal article" date="2021" name="PeerJ">
        <title>Extensive microbial diversity within the chicken gut microbiome revealed by metagenomics and culture.</title>
        <authorList>
            <person name="Gilroy R."/>
            <person name="Ravi A."/>
            <person name="Getino M."/>
            <person name="Pursley I."/>
            <person name="Horton D.L."/>
            <person name="Alikhan N.F."/>
            <person name="Baker D."/>
            <person name="Gharbi K."/>
            <person name="Hall N."/>
            <person name="Watson M."/>
            <person name="Adriaenssens E.M."/>
            <person name="Foster-Nyarko E."/>
            <person name="Jarju S."/>
            <person name="Secka A."/>
            <person name="Antonio M."/>
            <person name="Oren A."/>
            <person name="Chaudhuri R.R."/>
            <person name="La Ragione R."/>
            <person name="Hildebrand F."/>
            <person name="Pallen M.J."/>
        </authorList>
    </citation>
    <scope>NUCLEOTIDE SEQUENCE</scope>
    <source>
        <strain evidence="8">10669</strain>
    </source>
</reference>
<evidence type="ECO:0000256" key="1">
    <source>
        <dbReference type="ARBA" id="ARBA00022598"/>
    </source>
</evidence>
<evidence type="ECO:0000259" key="7">
    <source>
        <dbReference type="PROSITE" id="PS51733"/>
    </source>
</evidence>
<dbReference type="Gene3D" id="3.30.930.10">
    <property type="entry name" value="Bira Bifunctional Protein, Domain 2"/>
    <property type="match status" value="1"/>
</dbReference>
<dbReference type="EC" id="6.3.4.15" evidence="5"/>
<evidence type="ECO:0000256" key="6">
    <source>
        <dbReference type="ARBA" id="ARBA00047846"/>
    </source>
</evidence>
<dbReference type="GO" id="GO:0005524">
    <property type="term" value="F:ATP binding"/>
    <property type="evidence" value="ECO:0007669"/>
    <property type="project" value="UniProtKB-KW"/>
</dbReference>
<dbReference type="InterPro" id="IPR004143">
    <property type="entry name" value="BPL_LPL_catalytic"/>
</dbReference>
<protein>
    <recommendedName>
        <fullName evidence="5">biotin--[biotin carboxyl-carrier protein] ligase</fullName>
        <ecNumber evidence="5">6.3.4.15</ecNumber>
    </recommendedName>
</protein>
<proteinExistence type="predicted"/>
<dbReference type="Proteomes" id="UP000886812">
    <property type="component" value="Unassembled WGS sequence"/>
</dbReference>
<evidence type="ECO:0000256" key="5">
    <source>
        <dbReference type="ARBA" id="ARBA00024227"/>
    </source>
</evidence>
<evidence type="ECO:0000256" key="2">
    <source>
        <dbReference type="ARBA" id="ARBA00022741"/>
    </source>
</evidence>
<evidence type="ECO:0000256" key="4">
    <source>
        <dbReference type="ARBA" id="ARBA00023267"/>
    </source>
</evidence>
<dbReference type="CDD" id="cd16442">
    <property type="entry name" value="BPL"/>
    <property type="match status" value="1"/>
</dbReference>
<dbReference type="NCBIfam" id="TIGR00121">
    <property type="entry name" value="birA_ligase"/>
    <property type="match status" value="1"/>
</dbReference>
<dbReference type="PANTHER" id="PTHR12835:SF5">
    <property type="entry name" value="BIOTIN--PROTEIN LIGASE"/>
    <property type="match status" value="1"/>
</dbReference>
<sequence>MNAGNDGRLDAETLAARQREAGSKLRVFFSEETGSTNADAAAMLAAGTPPGDFAVVAGRQTAGRGRLGRKWESAREGNLYLSCAFRPNVRPERLANLTLWFGVAVAEMLREKFGVPAFVKWPNDIFCLGKKTAGMLAEARVDASRVRGVVFGIGLNVNLDPAELPGALRDSAASMRSVLGLSAPLDANRVGAETLAALERAYEDFLAGTHEEKLAARWDAFDFLAGKRVRAVYGNEEITGTARGIDAGGCIRIEDAAGTLRAFSAGDVLLKKDFS</sequence>
<dbReference type="SUPFAM" id="SSF50037">
    <property type="entry name" value="C-terminal domain of transcriptional repressors"/>
    <property type="match status" value="1"/>
</dbReference>
<comment type="catalytic activity">
    <reaction evidence="6">
        <text>biotin + L-lysyl-[protein] + ATP = N(6)-biotinyl-L-lysyl-[protein] + AMP + diphosphate + H(+)</text>
        <dbReference type="Rhea" id="RHEA:11756"/>
        <dbReference type="Rhea" id="RHEA-COMP:9752"/>
        <dbReference type="Rhea" id="RHEA-COMP:10505"/>
        <dbReference type="ChEBI" id="CHEBI:15378"/>
        <dbReference type="ChEBI" id="CHEBI:29969"/>
        <dbReference type="ChEBI" id="CHEBI:30616"/>
        <dbReference type="ChEBI" id="CHEBI:33019"/>
        <dbReference type="ChEBI" id="CHEBI:57586"/>
        <dbReference type="ChEBI" id="CHEBI:83144"/>
        <dbReference type="ChEBI" id="CHEBI:456215"/>
        <dbReference type="EC" id="6.3.4.15"/>
    </reaction>
</comment>
<gene>
    <name evidence="8" type="ORF">IAC75_07455</name>
</gene>
<reference evidence="8" key="1">
    <citation type="submission" date="2020-10" db="EMBL/GenBank/DDBJ databases">
        <authorList>
            <person name="Gilroy R."/>
        </authorList>
    </citation>
    <scope>NUCLEOTIDE SEQUENCE</scope>
    <source>
        <strain evidence="8">10669</strain>
    </source>
</reference>
<dbReference type="GO" id="GO:0005737">
    <property type="term" value="C:cytoplasm"/>
    <property type="evidence" value="ECO:0007669"/>
    <property type="project" value="TreeGrafter"/>
</dbReference>
<evidence type="ECO:0000256" key="3">
    <source>
        <dbReference type="ARBA" id="ARBA00022840"/>
    </source>
</evidence>
<organism evidence="8 9">
    <name type="scientific">Candidatus Spyradosoma merdigallinarum</name>
    <dbReference type="NCBI Taxonomy" id="2840950"/>
    <lineage>
        <taxon>Bacteria</taxon>
        <taxon>Pseudomonadati</taxon>
        <taxon>Verrucomicrobiota</taxon>
        <taxon>Opitutia</taxon>
        <taxon>Opitutia incertae sedis</taxon>
        <taxon>Candidatus Spyradosoma</taxon>
    </lineage>
</organism>
<evidence type="ECO:0000313" key="8">
    <source>
        <dbReference type="EMBL" id="HIV04962.1"/>
    </source>
</evidence>
<dbReference type="SUPFAM" id="SSF55681">
    <property type="entry name" value="Class II aaRS and biotin synthetases"/>
    <property type="match status" value="1"/>
</dbReference>
<dbReference type="AlphaFoldDB" id="A0A9D1T2A5"/>
<evidence type="ECO:0000313" key="9">
    <source>
        <dbReference type="Proteomes" id="UP000886812"/>
    </source>
</evidence>
<accession>A0A9D1T2A5</accession>
<keyword evidence="2" id="KW-0547">Nucleotide-binding</keyword>
<keyword evidence="4" id="KW-0092">Biotin</keyword>